<keyword evidence="4 7" id="KW-0812">Transmembrane</keyword>
<evidence type="ECO:0000256" key="2">
    <source>
        <dbReference type="ARBA" id="ARBA00022448"/>
    </source>
</evidence>
<comment type="caution">
    <text evidence="9">The sequence shown here is derived from an EMBL/GenBank/DDBJ whole genome shotgun (WGS) entry which is preliminary data.</text>
</comment>
<keyword evidence="3 7" id="KW-1134">Transmembrane beta strand</keyword>
<evidence type="ECO:0000256" key="1">
    <source>
        <dbReference type="ARBA" id="ARBA00004571"/>
    </source>
</evidence>
<dbReference type="SUPFAM" id="SSF56935">
    <property type="entry name" value="Porins"/>
    <property type="match status" value="1"/>
</dbReference>
<dbReference type="Gene3D" id="2.170.130.10">
    <property type="entry name" value="TonB-dependent receptor, plug domain"/>
    <property type="match status" value="1"/>
</dbReference>
<evidence type="ECO:0000313" key="10">
    <source>
        <dbReference type="Proteomes" id="UP000294498"/>
    </source>
</evidence>
<dbReference type="NCBIfam" id="TIGR04056">
    <property type="entry name" value="OMP_RagA_SusC"/>
    <property type="match status" value="1"/>
</dbReference>
<evidence type="ECO:0000256" key="6">
    <source>
        <dbReference type="ARBA" id="ARBA00023237"/>
    </source>
</evidence>
<proteinExistence type="inferred from homology"/>
<keyword evidence="6 7" id="KW-0998">Cell outer membrane</keyword>
<dbReference type="InterPro" id="IPR023996">
    <property type="entry name" value="TonB-dep_OMP_SusC/RagA"/>
</dbReference>
<dbReference type="InterPro" id="IPR037066">
    <property type="entry name" value="Plug_dom_sf"/>
</dbReference>
<dbReference type="InterPro" id="IPR023997">
    <property type="entry name" value="TonB-dep_OMP_SusC/RagA_CS"/>
</dbReference>
<feature type="domain" description="TonB-dependent receptor plug" evidence="8">
    <location>
        <begin position="115"/>
        <end position="223"/>
    </location>
</feature>
<evidence type="ECO:0000313" key="9">
    <source>
        <dbReference type="EMBL" id="TDX00969.1"/>
    </source>
</evidence>
<dbReference type="Pfam" id="PF07715">
    <property type="entry name" value="Plug"/>
    <property type="match status" value="1"/>
</dbReference>
<dbReference type="SUPFAM" id="SSF49464">
    <property type="entry name" value="Carboxypeptidase regulatory domain-like"/>
    <property type="match status" value="1"/>
</dbReference>
<keyword evidence="5 7" id="KW-0472">Membrane</keyword>
<evidence type="ECO:0000256" key="4">
    <source>
        <dbReference type="ARBA" id="ARBA00022692"/>
    </source>
</evidence>
<dbReference type="InterPro" id="IPR012910">
    <property type="entry name" value="Plug_dom"/>
</dbReference>
<dbReference type="AlphaFoldDB" id="A0A4R8DSE8"/>
<evidence type="ECO:0000256" key="7">
    <source>
        <dbReference type="PROSITE-ProRule" id="PRU01360"/>
    </source>
</evidence>
<dbReference type="RefSeq" id="WP_133993123.1">
    <property type="nucleotide sequence ID" value="NZ_SODV01000001.1"/>
</dbReference>
<dbReference type="InterPro" id="IPR008969">
    <property type="entry name" value="CarboxyPept-like_regulatory"/>
</dbReference>
<comment type="subcellular location">
    <subcellularLocation>
        <location evidence="1 7">Cell outer membrane</location>
        <topology evidence="1 7">Multi-pass membrane protein</topology>
    </subcellularLocation>
</comment>
<dbReference type="InterPro" id="IPR039426">
    <property type="entry name" value="TonB-dep_rcpt-like"/>
</dbReference>
<comment type="similarity">
    <text evidence="7">Belongs to the TonB-dependent receptor family.</text>
</comment>
<dbReference type="GO" id="GO:0009279">
    <property type="term" value="C:cell outer membrane"/>
    <property type="evidence" value="ECO:0007669"/>
    <property type="project" value="UniProtKB-SubCell"/>
</dbReference>
<sequence length="1022" mass="111002">MKYSITTLLFAAFIFFFSLASSGQRRLIRGVVLDSASRQPLSGATIRGKGATTLSGADGAFALTTTGKTLVCSMVGYKDQDVLLTDTGGMVQVFLAGDVKSLSNLVITGYTQQSKVKTVGSLTTISGATLQDVPVASFDVMLQGRVPGLYVGTPTGQPGEAGRVTLRGMGSINGNVQPLYLVDGVQVANTIFSGLNTEDFESVVVLKDAASTAQYGSRGANGVIVITTRKGKGWEDGKVRVDYNTYYGISQVNSSHVNPMNTNQRLQFEEIIQDPTLPGWAYSPNNPIKIVNGGSYAKTASDYAYGTYVLDSLHKINTNWAKVLLRTAVTQSDQVNISGNNGGTNYYLSLGYLNQQGIALNSGIERYSLRGNIQNTSGILKSTLNIGVVQANIRYIQDEGTAPTGGASAGGGGIAANNPIADTYFALPYQKPDANATGPNEFGNDALNEYANADLTDNQLEGIASLNEVLRLTHSLQLTSTLGMSYQQDRITDYLAPNSYFGQQVATGNAGMYQDSITMRYHLVENIGARYFKHWGSANEIEVNLLGEANRNYGTYNGYTGYGLNAQLGSSAAAITQGSSTNNYIPLVAGSTLVNNLLLSQIALLRYSYGSKYTFTASLRRDGSSQVPTTNRYINLYALGAKWNILEEPFMRGIRSAVSALRIRGSYGLTANAGGFTTDFGYQILYAPTNYGGSTAVIPQSPGNPNYNWEISHVGDMGIEFGFLDNRLYGEVDGYDRTTSNLFVNQNLSLTTGWPTVAANLGKVRNVGTEIELNADLVRRRDLKVTLGLNFAYNKNTLLTLGAGEQEQFADQVSMNRVGYPLGTFYAVRWGGVNPQTGAPIYLDINGKPTSTYNPANAVPLKSTWDPPYKGGVTLGVTYKRFDVSVLFSFIRGMSRFSYPYWYSHAADPNYRIYNQSADMLAVWQKAGQVTPFQGASYYTQLTSQYVISSDYIKLRNVSLSYSVPLSPEASRYVRGLRVFVNGQNLYSWMKWKGYDPEDANDIAQYEYPMPRTVTAGLNVSL</sequence>
<evidence type="ECO:0000259" key="8">
    <source>
        <dbReference type="Pfam" id="PF07715"/>
    </source>
</evidence>
<reference evidence="9 10" key="1">
    <citation type="submission" date="2019-03" db="EMBL/GenBank/DDBJ databases">
        <title>Genomic Encyclopedia of Type Strains, Phase IV (KMG-IV): sequencing the most valuable type-strain genomes for metagenomic binning, comparative biology and taxonomic classification.</title>
        <authorList>
            <person name="Goeker M."/>
        </authorList>
    </citation>
    <scope>NUCLEOTIDE SEQUENCE [LARGE SCALE GENOMIC DNA]</scope>
    <source>
        <strain evidence="9 10">DSM 100059</strain>
    </source>
</reference>
<evidence type="ECO:0000256" key="3">
    <source>
        <dbReference type="ARBA" id="ARBA00022452"/>
    </source>
</evidence>
<dbReference type="Proteomes" id="UP000294498">
    <property type="component" value="Unassembled WGS sequence"/>
</dbReference>
<dbReference type="Pfam" id="PF13715">
    <property type="entry name" value="CarbopepD_reg_2"/>
    <property type="match status" value="1"/>
</dbReference>
<dbReference type="OrthoDB" id="9768177at2"/>
<keyword evidence="10" id="KW-1185">Reference proteome</keyword>
<name>A0A4R8DSE8_9BACT</name>
<gene>
    <name evidence="9" type="ORF">EDB95_2000</name>
</gene>
<dbReference type="Gene3D" id="2.40.170.20">
    <property type="entry name" value="TonB-dependent receptor, beta-barrel domain"/>
    <property type="match status" value="1"/>
</dbReference>
<dbReference type="InterPro" id="IPR036942">
    <property type="entry name" value="Beta-barrel_TonB_sf"/>
</dbReference>
<dbReference type="NCBIfam" id="TIGR04057">
    <property type="entry name" value="SusC_RagA_signa"/>
    <property type="match status" value="1"/>
</dbReference>
<accession>A0A4R8DSE8</accession>
<dbReference type="EMBL" id="SODV01000001">
    <property type="protein sequence ID" value="TDX00969.1"/>
    <property type="molecule type" value="Genomic_DNA"/>
</dbReference>
<evidence type="ECO:0000256" key="5">
    <source>
        <dbReference type="ARBA" id="ARBA00023136"/>
    </source>
</evidence>
<protein>
    <submittedName>
        <fullName evidence="9">TonB-linked SusC/RagA family outer membrane protein</fullName>
    </submittedName>
</protein>
<organism evidence="9 10">
    <name type="scientific">Dinghuibacter silviterrae</name>
    <dbReference type="NCBI Taxonomy" id="1539049"/>
    <lineage>
        <taxon>Bacteria</taxon>
        <taxon>Pseudomonadati</taxon>
        <taxon>Bacteroidota</taxon>
        <taxon>Chitinophagia</taxon>
        <taxon>Chitinophagales</taxon>
        <taxon>Chitinophagaceae</taxon>
        <taxon>Dinghuibacter</taxon>
    </lineage>
</organism>
<dbReference type="PROSITE" id="PS52016">
    <property type="entry name" value="TONB_DEPENDENT_REC_3"/>
    <property type="match status" value="1"/>
</dbReference>
<keyword evidence="2 7" id="KW-0813">Transport</keyword>